<feature type="compositionally biased region" description="Low complexity" evidence="2">
    <location>
        <begin position="1043"/>
        <end position="1054"/>
    </location>
</feature>
<feature type="compositionally biased region" description="Basic and acidic residues" evidence="2">
    <location>
        <begin position="1081"/>
        <end position="1092"/>
    </location>
</feature>
<dbReference type="RefSeq" id="XP_001007596.3">
    <property type="nucleotide sequence ID" value="XM_001007596.3"/>
</dbReference>
<feature type="compositionally biased region" description="Basic and acidic residues" evidence="2">
    <location>
        <begin position="1056"/>
        <end position="1065"/>
    </location>
</feature>
<feature type="coiled-coil region" evidence="1">
    <location>
        <begin position="442"/>
        <end position="469"/>
    </location>
</feature>
<keyword evidence="4" id="KW-1185">Reference proteome</keyword>
<dbReference type="EMBL" id="GG662853">
    <property type="protein sequence ID" value="EAR87351.3"/>
    <property type="molecule type" value="Genomic_DNA"/>
</dbReference>
<protein>
    <submittedName>
        <fullName evidence="3">Uncharacterized protein</fullName>
    </submittedName>
</protein>
<dbReference type="Proteomes" id="UP000009168">
    <property type="component" value="Unassembled WGS sequence"/>
</dbReference>
<accession>I7M0D2</accession>
<gene>
    <name evidence="3" type="ORF">TTHERM_00058630</name>
</gene>
<evidence type="ECO:0000256" key="2">
    <source>
        <dbReference type="SAM" id="MobiDB-lite"/>
    </source>
</evidence>
<feature type="coiled-coil region" evidence="1">
    <location>
        <begin position="132"/>
        <end position="180"/>
    </location>
</feature>
<dbReference type="KEGG" id="tet:TTHERM_00058630"/>
<evidence type="ECO:0000313" key="3">
    <source>
        <dbReference type="EMBL" id="EAR87351.3"/>
    </source>
</evidence>
<dbReference type="GeneID" id="7829570"/>
<organism evidence="3 4">
    <name type="scientific">Tetrahymena thermophila (strain SB210)</name>
    <dbReference type="NCBI Taxonomy" id="312017"/>
    <lineage>
        <taxon>Eukaryota</taxon>
        <taxon>Sar</taxon>
        <taxon>Alveolata</taxon>
        <taxon>Ciliophora</taxon>
        <taxon>Intramacronucleata</taxon>
        <taxon>Oligohymenophorea</taxon>
        <taxon>Hymenostomatida</taxon>
        <taxon>Tetrahymenina</taxon>
        <taxon>Tetrahymenidae</taxon>
        <taxon>Tetrahymena</taxon>
    </lineage>
</organism>
<evidence type="ECO:0000256" key="1">
    <source>
        <dbReference type="SAM" id="Coils"/>
    </source>
</evidence>
<feature type="coiled-coil region" evidence="1">
    <location>
        <begin position="928"/>
        <end position="973"/>
    </location>
</feature>
<proteinExistence type="predicted"/>
<feature type="compositionally biased region" description="Low complexity" evidence="2">
    <location>
        <begin position="1067"/>
        <end position="1077"/>
    </location>
</feature>
<dbReference type="InParanoid" id="I7M0D2"/>
<name>I7M0D2_TETTS</name>
<sequence>MIHFKNIILKINLQNQNETGNRRSRIKSLVDGQFSTVDNNISYFEGQKSTQLAQDSKEFSTFEKDMSNLEVFAKLKDVEGRMIDQKAELERKIYQITVKTDGLNIQSQMKMFEDQIMDKMYQQFQKMRQTEQETSSIQYKSLESELNSLKNQINQLRLGIDEQKNQNQQLKKIVQNQQDNQQGQLVPYQQNILDTSQMQRELMITLKEYINEQNRRRNNLDIDYGREFEQKMAGLQREMIDRFNRWKQEIFQSQDMFKDQQSTLDKIKFEKIQEETAQLKDLIARQEISIKQFSERKPVQIEQVQMDIQNQLENLKIEIQKEEKELISSESKFVKIFQESIEQLSRIVKLNKEELSANQAQGQTLINDVVSNLRVNVENFKDAILTRMSLLDQQSTFLLKSDSDNKKNIVDHFKDINDKLERKFTMVEKWQQAINQELDVYTNTQNEKIKEIENQNNIWKKEFEQKNHTIFVEISNTMKILKSDFSKESQNTDNRLNDLMQRSVSNQVMNEQMVDNLAEHTKRMDEKIFFEINQIKEKTKYQLQDLKLEISENHKRDDKQLENKIALQIQQKSQEITDQTAQLIKETSQKFEKNFILADKILANNLLAKIEENYELILKNLQNHRNETQQEIIKNDKIIQEHGKKVEKHKTETDLSLSKFQKDILEQIALNTQESDNKIKEKLELERKITNVALLKQETNANSKIEALGVKLNEDLNEQKNDITKQFKTELHEIVLKKIMQSIDEEVGQRKESLQKLDTNIQNTKNMLLHTLEQKVESNKALTRALIQSEQVERQKQHEDSMKILKLSLETSENNLKKYIESELQKLQYETSNSLKQMDTKTLKIQTDLLKQMEVLRNYIDDTSIDLQNQVYLQKQFNQLSIHQIDDALQQAEYQFVQCFQKIELANLEQVKLHQEILSNSKDLDMFIEQTEQNFRQFEDIIKLHEQKDTEISENINQVKAQYQQKIDSILQENIHNSQLLKDQGLKLHNLETSHAKESEQQQKMQLQISSVEQKNTENYHQIQKHQQELNEIQIQLKHDQKQNNQPQNRSNSQVDNKDNKHNGEGDNSQKNNNHQQDQNDDNHKQQQKQEHQQQQNQHQESSQNQNNNHK</sequence>
<feature type="region of interest" description="Disordered" evidence="2">
    <location>
        <begin position="1039"/>
        <end position="1111"/>
    </location>
</feature>
<feature type="compositionally biased region" description="Low complexity" evidence="2">
    <location>
        <begin position="1093"/>
        <end position="1111"/>
    </location>
</feature>
<keyword evidence="1" id="KW-0175">Coiled coil</keyword>
<dbReference type="AlphaFoldDB" id="I7M0D2"/>
<evidence type="ECO:0000313" key="4">
    <source>
        <dbReference type="Proteomes" id="UP000009168"/>
    </source>
</evidence>
<reference evidence="4" key="1">
    <citation type="journal article" date="2006" name="PLoS Biol.">
        <title>Macronuclear genome sequence of the ciliate Tetrahymena thermophila, a model eukaryote.</title>
        <authorList>
            <person name="Eisen J.A."/>
            <person name="Coyne R.S."/>
            <person name="Wu M."/>
            <person name="Wu D."/>
            <person name="Thiagarajan M."/>
            <person name="Wortman J.R."/>
            <person name="Badger J.H."/>
            <person name="Ren Q."/>
            <person name="Amedeo P."/>
            <person name="Jones K.M."/>
            <person name="Tallon L.J."/>
            <person name="Delcher A.L."/>
            <person name="Salzberg S.L."/>
            <person name="Silva J.C."/>
            <person name="Haas B.J."/>
            <person name="Majoros W.H."/>
            <person name="Farzad M."/>
            <person name="Carlton J.M."/>
            <person name="Smith R.K. Jr."/>
            <person name="Garg J."/>
            <person name="Pearlman R.E."/>
            <person name="Karrer K.M."/>
            <person name="Sun L."/>
            <person name="Manning G."/>
            <person name="Elde N.C."/>
            <person name="Turkewitz A.P."/>
            <person name="Asai D.J."/>
            <person name="Wilkes D.E."/>
            <person name="Wang Y."/>
            <person name="Cai H."/>
            <person name="Collins K."/>
            <person name="Stewart B.A."/>
            <person name="Lee S.R."/>
            <person name="Wilamowska K."/>
            <person name="Weinberg Z."/>
            <person name="Ruzzo W.L."/>
            <person name="Wloga D."/>
            <person name="Gaertig J."/>
            <person name="Frankel J."/>
            <person name="Tsao C.-C."/>
            <person name="Gorovsky M.A."/>
            <person name="Keeling P.J."/>
            <person name="Waller R.F."/>
            <person name="Patron N.J."/>
            <person name="Cherry J.M."/>
            <person name="Stover N.A."/>
            <person name="Krieger C.J."/>
            <person name="del Toro C."/>
            <person name="Ryder H.F."/>
            <person name="Williamson S.C."/>
            <person name="Barbeau R.A."/>
            <person name="Hamilton E.P."/>
            <person name="Orias E."/>
        </authorList>
    </citation>
    <scope>NUCLEOTIDE SEQUENCE [LARGE SCALE GENOMIC DNA]</scope>
    <source>
        <strain evidence="4">SB210</strain>
    </source>
</reference>
<feature type="coiled-coil region" evidence="1">
    <location>
        <begin position="305"/>
        <end position="332"/>
    </location>
</feature>